<dbReference type="Gene3D" id="3.40.47.10">
    <property type="match status" value="1"/>
</dbReference>
<protein>
    <submittedName>
        <fullName evidence="1">Uncharacterized protein</fullName>
    </submittedName>
</protein>
<dbReference type="EMBL" id="UOFI01000083">
    <property type="protein sequence ID" value="VAW66606.1"/>
    <property type="molecule type" value="Genomic_DNA"/>
</dbReference>
<reference evidence="1" key="1">
    <citation type="submission" date="2018-06" db="EMBL/GenBank/DDBJ databases">
        <authorList>
            <person name="Zhirakovskaya E."/>
        </authorList>
    </citation>
    <scope>NUCLEOTIDE SEQUENCE</scope>
</reference>
<dbReference type="InterPro" id="IPR016039">
    <property type="entry name" value="Thiolase-like"/>
</dbReference>
<dbReference type="GO" id="GO:0016746">
    <property type="term" value="F:acyltransferase activity"/>
    <property type="evidence" value="ECO:0007669"/>
    <property type="project" value="InterPro"/>
</dbReference>
<evidence type="ECO:0000313" key="1">
    <source>
        <dbReference type="EMBL" id="VAW66606.1"/>
    </source>
</evidence>
<sequence>MGDELKIYIAGLGALTAVGKDAKMTYASVNADINRYQDSGYFTHLKQPVKMALVPPDALPEINEELQFKGGYTRWDKHLLQLAHAAMLEAVENYELKKPIPLILACPHHYSKWPHQLPDNFVKDLIEQSGVAIDPELSRTVQTGRTGILDALQIAYKYFLDTDFEAILIGGVDSYQRPELLRGLLEEGRVANIGVFDGFTPGEGSGFILLTRNKAKAMNEGTCLVSLSAPGVSQENGHMYSEQAYLGEGLASAVKKTLSTCDGARIKRIYSTMNGERFWIKELSVALIRNQKYINEQYQLEHPADCYGDLGAASGAVLIGMAAQHLFEQKNKMSHLVCCSSDSSYRSAVVLNMEAQ</sequence>
<name>A0A3B0YE52_9ZZZZ</name>
<organism evidence="1">
    <name type="scientific">hydrothermal vent metagenome</name>
    <dbReference type="NCBI Taxonomy" id="652676"/>
    <lineage>
        <taxon>unclassified sequences</taxon>
        <taxon>metagenomes</taxon>
        <taxon>ecological metagenomes</taxon>
    </lineage>
</organism>
<dbReference type="SUPFAM" id="SSF53901">
    <property type="entry name" value="Thiolase-like"/>
    <property type="match status" value="1"/>
</dbReference>
<accession>A0A3B0YE52</accession>
<proteinExistence type="predicted"/>
<dbReference type="AlphaFoldDB" id="A0A3B0YE52"/>
<gene>
    <name evidence="1" type="ORF">MNBD_GAMMA09-3908</name>
</gene>